<feature type="signal peptide" evidence="14">
    <location>
        <begin position="1"/>
        <end position="25"/>
    </location>
</feature>
<dbReference type="PROSITE" id="PS52016">
    <property type="entry name" value="TONB_DEPENDENT_REC_3"/>
    <property type="match status" value="1"/>
</dbReference>
<dbReference type="RefSeq" id="WP_320425877.1">
    <property type="nucleotide sequence ID" value="NZ_JAXCLA010000009.1"/>
</dbReference>
<evidence type="ECO:0000256" key="12">
    <source>
        <dbReference type="PROSITE-ProRule" id="PRU01360"/>
    </source>
</evidence>
<comment type="caution">
    <text evidence="17">The sequence shown here is derived from an EMBL/GenBank/DDBJ whole genome shotgun (WGS) entry which is preliminary data.</text>
</comment>
<evidence type="ECO:0000256" key="5">
    <source>
        <dbReference type="ARBA" id="ARBA00022692"/>
    </source>
</evidence>
<keyword evidence="4 12" id="KW-1134">Transmembrane beta strand</keyword>
<evidence type="ECO:0000313" key="18">
    <source>
        <dbReference type="Proteomes" id="UP001285263"/>
    </source>
</evidence>
<reference evidence="17 18" key="1">
    <citation type="submission" date="2023-11" db="EMBL/GenBank/DDBJ databases">
        <title>Paucibacter sp. nov., isolated from fresh soil in Korea.</title>
        <authorList>
            <person name="Le N.T.T."/>
        </authorList>
    </citation>
    <scope>NUCLEOTIDE SEQUENCE [LARGE SCALE GENOMIC DNA]</scope>
    <source>
        <strain evidence="17 18">R3-3</strain>
    </source>
</reference>
<comment type="similarity">
    <text evidence="2 12 13">Belongs to the TonB-dependent receptor family.</text>
</comment>
<dbReference type="Proteomes" id="UP001285263">
    <property type="component" value="Unassembled WGS sequence"/>
</dbReference>
<keyword evidence="10 17" id="KW-0675">Receptor</keyword>
<dbReference type="PANTHER" id="PTHR30069">
    <property type="entry name" value="TONB-DEPENDENT OUTER MEMBRANE RECEPTOR"/>
    <property type="match status" value="1"/>
</dbReference>
<keyword evidence="8 13" id="KW-0798">TonB box</keyword>
<sequence length="621" mass="66040">MTHRNTRLALAALAALSSSVVSVHAAEQIDPVVVTATREPQKLSEVIADLTVITREQIESQGFGGVADLLRNTGAVEMTRNGTPASTTSLFIRGAETRHTVVLIDGVRVDSQSTGGASWNGIPLSQIDHIEILKGPASAIYGSDAVGGVVQIFTRKGVAGKTQLDLGIGAGNLGTRRADASISGGNGMFDYAVSLAGERSDGFNATTPANTFSYLPDRDGWRSHSGSLRLGAQLNAQHRVELTALKSHVDGQYDDSTFTPDADDHSIQDTRATGLSWKAQWLPALQTQLSVGESKEHYETKPDAYVTDTRVRTVSLNGSYMLAAGQQVTVLAERREDLLDNTGLVTAGVGKRHENALALGYLLHTGPLNVQAFARRDDDSQFGGVNTGTLMAGYEFAPGLRVVASAGNSFRAPTLYQIGTVYGPDLSLPGVQPLNAERGHNVEIGLKYNVGDNEFSATAYRNRVNDLIVFGAAGTCQSTFGCYQNVAQARLQGLSLAAGTKLGIVNLGATLDLQAPKNTATGLILQRRAKTFGTLRADTTLADWTFGGNVQFSGQRYNDAANKQALGGYALLNLEAAYKIRRDLSLQLNVDNAADKPYSTATGYASAPRTVFIGLRYTPTL</sequence>
<keyword evidence="3 12" id="KW-0813">Transport</keyword>
<accession>A0ABU5DP83</accession>
<evidence type="ECO:0000256" key="3">
    <source>
        <dbReference type="ARBA" id="ARBA00022448"/>
    </source>
</evidence>
<evidence type="ECO:0000313" key="17">
    <source>
        <dbReference type="EMBL" id="MDY0747909.1"/>
    </source>
</evidence>
<comment type="subcellular location">
    <subcellularLocation>
        <location evidence="1 12">Cell outer membrane</location>
        <topology evidence="1 12">Multi-pass membrane protein</topology>
    </subcellularLocation>
</comment>
<dbReference type="SUPFAM" id="SSF56935">
    <property type="entry name" value="Porins"/>
    <property type="match status" value="1"/>
</dbReference>
<keyword evidence="7" id="KW-0406">Ion transport</keyword>
<dbReference type="InterPro" id="IPR039426">
    <property type="entry name" value="TonB-dep_rcpt-like"/>
</dbReference>
<evidence type="ECO:0000256" key="10">
    <source>
        <dbReference type="ARBA" id="ARBA00023170"/>
    </source>
</evidence>
<evidence type="ECO:0000256" key="13">
    <source>
        <dbReference type="RuleBase" id="RU003357"/>
    </source>
</evidence>
<dbReference type="InterPro" id="IPR036942">
    <property type="entry name" value="Beta-barrel_TonB_sf"/>
</dbReference>
<evidence type="ECO:0000256" key="7">
    <source>
        <dbReference type="ARBA" id="ARBA00023065"/>
    </source>
</evidence>
<dbReference type="Gene3D" id="2.170.130.10">
    <property type="entry name" value="TonB-dependent receptor, plug domain"/>
    <property type="match status" value="1"/>
</dbReference>
<dbReference type="InterPro" id="IPR037066">
    <property type="entry name" value="Plug_dom_sf"/>
</dbReference>
<evidence type="ECO:0000256" key="2">
    <source>
        <dbReference type="ARBA" id="ARBA00009810"/>
    </source>
</evidence>
<evidence type="ECO:0000256" key="14">
    <source>
        <dbReference type="SAM" id="SignalP"/>
    </source>
</evidence>
<dbReference type="Pfam" id="PF00593">
    <property type="entry name" value="TonB_dep_Rec_b-barrel"/>
    <property type="match status" value="1"/>
</dbReference>
<proteinExistence type="inferred from homology"/>
<keyword evidence="9 12" id="KW-0472">Membrane</keyword>
<evidence type="ECO:0000256" key="11">
    <source>
        <dbReference type="ARBA" id="ARBA00023237"/>
    </source>
</evidence>
<protein>
    <submittedName>
        <fullName evidence="17">TonB-dependent receptor</fullName>
    </submittedName>
</protein>
<keyword evidence="18" id="KW-1185">Reference proteome</keyword>
<name>A0ABU5DP83_9BURK</name>
<keyword evidence="6 14" id="KW-0732">Signal</keyword>
<feature type="domain" description="TonB-dependent receptor-like beta-barrel" evidence="15">
    <location>
        <begin position="186"/>
        <end position="592"/>
    </location>
</feature>
<keyword evidence="11 12" id="KW-0998">Cell outer membrane</keyword>
<dbReference type="PANTHER" id="PTHR30069:SF53">
    <property type="entry name" value="COLICIN I RECEPTOR-RELATED"/>
    <property type="match status" value="1"/>
</dbReference>
<dbReference type="Gene3D" id="2.40.170.20">
    <property type="entry name" value="TonB-dependent receptor, beta-barrel domain"/>
    <property type="match status" value="1"/>
</dbReference>
<organism evidence="17 18">
    <name type="scientific">Roseateles agri</name>
    <dbReference type="NCBI Taxonomy" id="3098619"/>
    <lineage>
        <taxon>Bacteria</taxon>
        <taxon>Pseudomonadati</taxon>
        <taxon>Pseudomonadota</taxon>
        <taxon>Betaproteobacteria</taxon>
        <taxon>Burkholderiales</taxon>
        <taxon>Sphaerotilaceae</taxon>
        <taxon>Roseateles</taxon>
    </lineage>
</organism>
<evidence type="ECO:0000256" key="9">
    <source>
        <dbReference type="ARBA" id="ARBA00023136"/>
    </source>
</evidence>
<feature type="domain" description="TonB-dependent receptor plug" evidence="16">
    <location>
        <begin position="44"/>
        <end position="149"/>
    </location>
</feature>
<dbReference type="InterPro" id="IPR000531">
    <property type="entry name" value="Beta-barrel_TonB"/>
</dbReference>
<feature type="chain" id="PRO_5046315687" evidence="14">
    <location>
        <begin position="26"/>
        <end position="621"/>
    </location>
</feature>
<evidence type="ECO:0000259" key="16">
    <source>
        <dbReference type="Pfam" id="PF07715"/>
    </source>
</evidence>
<evidence type="ECO:0000256" key="4">
    <source>
        <dbReference type="ARBA" id="ARBA00022452"/>
    </source>
</evidence>
<dbReference type="EMBL" id="JAXCLA010000009">
    <property type="protein sequence ID" value="MDY0747909.1"/>
    <property type="molecule type" value="Genomic_DNA"/>
</dbReference>
<dbReference type="InterPro" id="IPR012910">
    <property type="entry name" value="Plug_dom"/>
</dbReference>
<dbReference type="CDD" id="cd01347">
    <property type="entry name" value="ligand_gated_channel"/>
    <property type="match status" value="1"/>
</dbReference>
<evidence type="ECO:0000256" key="6">
    <source>
        <dbReference type="ARBA" id="ARBA00022729"/>
    </source>
</evidence>
<dbReference type="Pfam" id="PF07715">
    <property type="entry name" value="Plug"/>
    <property type="match status" value="1"/>
</dbReference>
<evidence type="ECO:0000259" key="15">
    <source>
        <dbReference type="Pfam" id="PF00593"/>
    </source>
</evidence>
<evidence type="ECO:0000256" key="1">
    <source>
        <dbReference type="ARBA" id="ARBA00004571"/>
    </source>
</evidence>
<evidence type="ECO:0000256" key="8">
    <source>
        <dbReference type="ARBA" id="ARBA00023077"/>
    </source>
</evidence>
<keyword evidence="5 12" id="KW-0812">Transmembrane</keyword>
<gene>
    <name evidence="17" type="ORF">SNE35_25625</name>
</gene>